<protein>
    <recommendedName>
        <fullName evidence="3">Helix-turn-helix DNA binding domain protein</fullName>
    </recommendedName>
</protein>
<reference evidence="1 2" key="1">
    <citation type="submission" date="2023-11" db="EMBL/GenBank/DDBJ databases">
        <title>Lentzea sokolovensis, sp. nov., Lentzea kristufkii, sp. nov., and Lentzea miocenensis, sp. nov., rare actinobacteria from Sokolov Coal Basin, Miocene lacustrine sediment, Czech Republic.</title>
        <authorList>
            <person name="Lara A."/>
            <person name="Kotroba L."/>
            <person name="Nouioui I."/>
            <person name="Neumann-Schaal M."/>
            <person name="Mast Y."/>
            <person name="Chronakova A."/>
        </authorList>
    </citation>
    <scope>NUCLEOTIDE SEQUENCE [LARGE SCALE GENOMIC DNA]</scope>
    <source>
        <strain evidence="1 2">BCCO 10_0061</strain>
    </source>
</reference>
<sequence length="67" mass="7353">MTTYDLLSGLLYPGDPSATENSRVYIARGLTSGELTARLIDYGITRHSNTSGRVTKHGGRQIIWRAS</sequence>
<evidence type="ECO:0000313" key="2">
    <source>
        <dbReference type="Proteomes" id="UP001285352"/>
    </source>
</evidence>
<proteinExistence type="predicted"/>
<dbReference type="RefSeq" id="WP_319978497.1">
    <property type="nucleotide sequence ID" value="NZ_JAXAVU010000012.1"/>
</dbReference>
<evidence type="ECO:0000313" key="1">
    <source>
        <dbReference type="EMBL" id="MDX8146414.1"/>
    </source>
</evidence>
<organism evidence="1 2">
    <name type="scientific">Lentzea sokolovensis</name>
    <dbReference type="NCBI Taxonomy" id="3095429"/>
    <lineage>
        <taxon>Bacteria</taxon>
        <taxon>Bacillati</taxon>
        <taxon>Actinomycetota</taxon>
        <taxon>Actinomycetes</taxon>
        <taxon>Pseudonocardiales</taxon>
        <taxon>Pseudonocardiaceae</taxon>
        <taxon>Lentzea</taxon>
    </lineage>
</organism>
<accession>A0ABU4V3Z7</accession>
<evidence type="ECO:0008006" key="3">
    <source>
        <dbReference type="Google" id="ProtNLM"/>
    </source>
</evidence>
<comment type="caution">
    <text evidence="1">The sequence shown here is derived from an EMBL/GenBank/DDBJ whole genome shotgun (WGS) entry which is preliminary data.</text>
</comment>
<dbReference type="EMBL" id="JAXAVU010000012">
    <property type="protein sequence ID" value="MDX8146414.1"/>
    <property type="molecule type" value="Genomic_DNA"/>
</dbReference>
<dbReference type="Proteomes" id="UP001285352">
    <property type="component" value="Unassembled WGS sequence"/>
</dbReference>
<keyword evidence="2" id="KW-1185">Reference proteome</keyword>
<name>A0ABU4V3Z7_9PSEU</name>
<gene>
    <name evidence="1" type="ORF">SK854_30170</name>
</gene>